<dbReference type="AlphaFoldDB" id="A0A163YRF2"/>
<dbReference type="CDD" id="cd01300">
    <property type="entry name" value="YtcJ_like"/>
    <property type="match status" value="1"/>
</dbReference>
<accession>A0A163YRF2</accession>
<protein>
    <recommendedName>
        <fullName evidence="1">Amidohydrolase 3 domain-containing protein</fullName>
    </recommendedName>
</protein>
<name>A0A163YRF2_9BRAD</name>
<sequence length="545" mass="58411">MTSRARSLRLTNARIYRSAWDETPADSIVVSDGKVVWIGAADVAPSADETIDLAGATVIPGLTDAHIHLFAIAHARLQVPVTPRDAPTISDVLDLLVARARAIPCDKWVYGAGLDENGLAEHRLPTRAEIDVVIPDHPVLIRRFCGHVAVVNSAALRLLDIDDATADPEGGTFGRSEDGRLDGSAKESAAELIFRAAPPMDRNELTTALRATIADSARFGLIAAVEAAVGFTVGFDDEFAIWNEIRANGDVLPMRLGFMNQLDPAEAAARGLAPTQNVDWQSMTLKYFADGIVGARTSAVSEDFFDTPSRGMFMRDETELQRVIADAHADGWQVAVHCTGDRGIDCIIEAYEKAQAAYPRADARHRIEHYFVPPAGGLARMKALGALVVTQPSFLTRMRRSIAGAFGPRADRCYPGRSVIDAGVTYIASSDAPTGSWSPWDGIADAVSRASDSGGAPIGQGEAISVREAIHSYTVGGAIAMKQEDWRGTLMPGMAADLIALDRDPFAAECFPLKETQVLLTMVRGAVVHDAMPQFPEWRSAAASA</sequence>
<dbReference type="Gene3D" id="3.20.20.140">
    <property type="entry name" value="Metal-dependent hydrolases"/>
    <property type="match status" value="1"/>
</dbReference>
<dbReference type="Gene3D" id="2.30.40.10">
    <property type="entry name" value="Urease, subunit C, domain 1"/>
    <property type="match status" value="1"/>
</dbReference>
<dbReference type="SUPFAM" id="SSF51556">
    <property type="entry name" value="Metallo-dependent hydrolases"/>
    <property type="match status" value="1"/>
</dbReference>
<evidence type="ECO:0000259" key="1">
    <source>
        <dbReference type="Pfam" id="PF07969"/>
    </source>
</evidence>
<dbReference type="InterPro" id="IPR033932">
    <property type="entry name" value="YtcJ-like"/>
</dbReference>
<dbReference type="InterPro" id="IPR032466">
    <property type="entry name" value="Metal_Hydrolase"/>
</dbReference>
<evidence type="ECO:0000313" key="2">
    <source>
        <dbReference type="EMBL" id="KZD22469.1"/>
    </source>
</evidence>
<dbReference type="PANTHER" id="PTHR22642:SF2">
    <property type="entry name" value="PROTEIN LONG AFTER FAR-RED 3"/>
    <property type="match status" value="1"/>
</dbReference>
<dbReference type="SUPFAM" id="SSF51338">
    <property type="entry name" value="Composite domain of metallo-dependent hydrolases"/>
    <property type="match status" value="1"/>
</dbReference>
<dbReference type="InterPro" id="IPR013108">
    <property type="entry name" value="Amidohydro_3"/>
</dbReference>
<dbReference type="Gene3D" id="3.10.310.70">
    <property type="match status" value="1"/>
</dbReference>
<organism evidence="2 3">
    <name type="scientific">Tardiphaga robiniae</name>
    <dbReference type="NCBI Taxonomy" id="943830"/>
    <lineage>
        <taxon>Bacteria</taxon>
        <taxon>Pseudomonadati</taxon>
        <taxon>Pseudomonadota</taxon>
        <taxon>Alphaproteobacteria</taxon>
        <taxon>Hyphomicrobiales</taxon>
        <taxon>Nitrobacteraceae</taxon>
        <taxon>Tardiphaga</taxon>
    </lineage>
</organism>
<reference evidence="2 3" key="1">
    <citation type="submission" date="2016-03" db="EMBL/GenBank/DDBJ databases">
        <title>Microsymbionts genomes from the relict species Vavilovia formosa (Stev.) Fed.</title>
        <authorList>
            <person name="Kopat V."/>
            <person name="Chirak E."/>
            <person name="Kimeklis A."/>
            <person name="Andronov E."/>
        </authorList>
    </citation>
    <scope>NUCLEOTIDE SEQUENCE [LARGE SCALE GENOMIC DNA]</scope>
    <source>
        <strain evidence="2 3">Vaf07</strain>
    </source>
</reference>
<comment type="caution">
    <text evidence="2">The sequence shown here is derived from an EMBL/GenBank/DDBJ whole genome shotgun (WGS) entry which is preliminary data.</text>
</comment>
<dbReference type="InterPro" id="IPR011059">
    <property type="entry name" value="Metal-dep_hydrolase_composite"/>
</dbReference>
<dbReference type="GO" id="GO:0016810">
    <property type="term" value="F:hydrolase activity, acting on carbon-nitrogen (but not peptide) bonds"/>
    <property type="evidence" value="ECO:0007669"/>
    <property type="project" value="InterPro"/>
</dbReference>
<dbReference type="STRING" id="943830.A4A58_10630"/>
<gene>
    <name evidence="2" type="ORF">A4A58_10630</name>
</gene>
<dbReference type="Proteomes" id="UP000076574">
    <property type="component" value="Unassembled WGS sequence"/>
</dbReference>
<keyword evidence="3" id="KW-1185">Reference proteome</keyword>
<dbReference type="EMBL" id="LVYV01000023">
    <property type="protein sequence ID" value="KZD22469.1"/>
    <property type="molecule type" value="Genomic_DNA"/>
</dbReference>
<dbReference type="Pfam" id="PF07969">
    <property type="entry name" value="Amidohydro_3"/>
    <property type="match status" value="1"/>
</dbReference>
<proteinExistence type="predicted"/>
<dbReference type="PANTHER" id="PTHR22642">
    <property type="entry name" value="IMIDAZOLONEPROPIONASE"/>
    <property type="match status" value="1"/>
</dbReference>
<feature type="domain" description="Amidohydrolase 3" evidence="1">
    <location>
        <begin position="49"/>
        <end position="529"/>
    </location>
</feature>
<dbReference type="OrthoDB" id="9811399at2"/>
<evidence type="ECO:0000313" key="3">
    <source>
        <dbReference type="Proteomes" id="UP000076574"/>
    </source>
</evidence>
<dbReference type="RefSeq" id="WP_068735235.1">
    <property type="nucleotide sequence ID" value="NZ_LVYV01000023.1"/>
</dbReference>